<evidence type="ECO:0000313" key="11">
    <source>
        <dbReference type="Proteomes" id="UP000070188"/>
    </source>
</evidence>
<dbReference type="Pfam" id="PF01061">
    <property type="entry name" value="ABC2_membrane"/>
    <property type="match status" value="1"/>
</dbReference>
<keyword evidence="11" id="KW-1185">Reference proteome</keyword>
<feature type="transmembrane region" description="Helical" evidence="6">
    <location>
        <begin position="74"/>
        <end position="102"/>
    </location>
</feature>
<keyword evidence="5" id="KW-0046">Antibiotic resistance</keyword>
<feature type="domain" description="ABC-2 type transporter transmembrane" evidence="7">
    <location>
        <begin position="17"/>
        <end position="243"/>
    </location>
</feature>
<dbReference type="InterPro" id="IPR051784">
    <property type="entry name" value="Nod_factor_ABC_transporter"/>
</dbReference>
<dbReference type="InterPro" id="IPR000412">
    <property type="entry name" value="ABC_2_transport"/>
</dbReference>
<keyword evidence="4 6" id="KW-0472">Membrane</keyword>
<evidence type="ECO:0000313" key="10">
    <source>
        <dbReference type="EMBL" id="KWX06901.1"/>
    </source>
</evidence>
<feature type="transmembrane region" description="Helical" evidence="6">
    <location>
        <begin position="195"/>
        <end position="214"/>
    </location>
</feature>
<dbReference type="STRING" id="1469144.LI90_998"/>
<evidence type="ECO:0000256" key="2">
    <source>
        <dbReference type="ARBA" id="ARBA00022692"/>
    </source>
</evidence>
<dbReference type="PATRIC" id="fig|1469144.10.peg.1115"/>
<keyword evidence="3 6" id="KW-1133">Transmembrane helix</keyword>
<dbReference type="EMBL" id="JYIJ01000016">
    <property type="protein sequence ID" value="KWX04181.1"/>
    <property type="molecule type" value="Genomic_DNA"/>
</dbReference>
<dbReference type="OrthoDB" id="4772026at2"/>
<reference evidence="8" key="3">
    <citation type="submission" date="2015-04" db="EMBL/GenBank/DDBJ databases">
        <title>Physiological reanalysis, assessment of diazotrophy, and genome sequences of multiple isolates of Streptomyces thermoautotrophicus.</title>
        <authorList>
            <person name="MacKellar D.C."/>
            <person name="Lieber L."/>
            <person name="Norman J."/>
            <person name="Bolger A."/>
            <person name="Tobin C."/>
            <person name="Murray J.W."/>
            <person name="Woodward J."/>
            <person name="Friesen M."/>
            <person name="Prell J."/>
        </authorList>
    </citation>
    <scope>NUCLEOTIDE SEQUENCE [LARGE SCALE GENOMIC DNA]</scope>
    <source>
        <strain evidence="8">H1</strain>
    </source>
</reference>
<dbReference type="Proteomes" id="UP000070188">
    <property type="component" value="Unassembled WGS sequence"/>
</dbReference>
<protein>
    <submittedName>
        <fullName evidence="8">ABC-2 type transporter</fullName>
    </submittedName>
</protein>
<evidence type="ECO:0000256" key="3">
    <source>
        <dbReference type="ARBA" id="ARBA00022989"/>
    </source>
</evidence>
<dbReference type="GO" id="GO:0046677">
    <property type="term" value="P:response to antibiotic"/>
    <property type="evidence" value="ECO:0007669"/>
    <property type="project" value="UniProtKB-KW"/>
</dbReference>
<dbReference type="PANTHER" id="PTHR43229">
    <property type="entry name" value="NODULATION PROTEIN J"/>
    <property type="match status" value="1"/>
</dbReference>
<organism evidence="8 11">
    <name type="scientific">Carbonactinospora thermoautotrophica</name>
    <dbReference type="NCBI Taxonomy" id="1469144"/>
    <lineage>
        <taxon>Bacteria</taxon>
        <taxon>Bacillati</taxon>
        <taxon>Actinomycetota</taxon>
        <taxon>Actinomycetes</taxon>
        <taxon>Kitasatosporales</taxon>
        <taxon>Carbonactinosporaceae</taxon>
        <taxon>Carbonactinospora</taxon>
    </lineage>
</organism>
<sequence>MSTLAPTAPRASALRTCAALILRDLRVIRRDLVTFVVRVVMQPLLFVFVFAYVLPKIGPGGGSFAAGAAPGRPTFSTVLVPGMVASALVFTGLTSVVMQLVMELSWTKEIEDRLLAPVPVWLVGLQKIVSGALQGLIAAALVFPAVLFVHAEGQGPSVEIHNWPLFLLVMVASALLSAALGLLIGCLIEPNKAQAVFTVIMLPATMLGCVYYSWAALEQVRWLQVAVLVNPVVYMSEGLRAVLLGGLALIGWLAVQRFARRVLD</sequence>
<dbReference type="RefSeq" id="WP_066884685.1">
    <property type="nucleotide sequence ID" value="NZ_JYIJ01000016.1"/>
</dbReference>
<evidence type="ECO:0000256" key="5">
    <source>
        <dbReference type="ARBA" id="ARBA00023251"/>
    </source>
</evidence>
<evidence type="ECO:0000313" key="12">
    <source>
        <dbReference type="Proteomes" id="UP000070598"/>
    </source>
</evidence>
<keyword evidence="2 6" id="KW-0812">Transmembrane</keyword>
<dbReference type="AlphaFoldDB" id="A0A132MNJ5"/>
<feature type="transmembrane region" description="Helical" evidence="6">
    <location>
        <begin position="163"/>
        <end position="188"/>
    </location>
</feature>
<dbReference type="EMBL" id="JYIK01001083">
    <property type="protein sequence ID" value="KWX06901.1"/>
    <property type="molecule type" value="Genomic_DNA"/>
</dbReference>
<dbReference type="PANTHER" id="PTHR43229:SF3">
    <property type="entry name" value="ABC-TYPE MULTIDRUG TRANSPORT SYSTEM, PERMEASE COMPONENT"/>
    <property type="match status" value="1"/>
</dbReference>
<evidence type="ECO:0000256" key="6">
    <source>
        <dbReference type="SAM" id="Phobius"/>
    </source>
</evidence>
<dbReference type="GO" id="GO:0140359">
    <property type="term" value="F:ABC-type transporter activity"/>
    <property type="evidence" value="ECO:0007669"/>
    <property type="project" value="InterPro"/>
</dbReference>
<dbReference type="InterPro" id="IPR013525">
    <property type="entry name" value="ABC2_TM"/>
</dbReference>
<accession>A0A132MNJ5</accession>
<dbReference type="EMBL" id="LAXD01000001">
    <property type="protein sequence ID" value="KWW99363.1"/>
    <property type="molecule type" value="Genomic_DNA"/>
</dbReference>
<comment type="caution">
    <text evidence="8">The sequence shown here is derived from an EMBL/GenBank/DDBJ whole genome shotgun (WGS) entry which is preliminary data.</text>
</comment>
<name>A0A132MNJ5_9ACTN</name>
<feature type="transmembrane region" description="Helical" evidence="6">
    <location>
        <begin position="234"/>
        <end position="255"/>
    </location>
</feature>
<proteinExistence type="predicted"/>
<dbReference type="PIRSF" id="PIRSF006648">
    <property type="entry name" value="DrrB"/>
    <property type="match status" value="1"/>
</dbReference>
<evidence type="ECO:0000313" key="8">
    <source>
        <dbReference type="EMBL" id="KWW99363.1"/>
    </source>
</evidence>
<evidence type="ECO:0000313" key="13">
    <source>
        <dbReference type="Proteomes" id="UP000070659"/>
    </source>
</evidence>
<gene>
    <name evidence="8" type="ORF">LI90_998</name>
    <name evidence="9" type="ORF">TH66_09840</name>
    <name evidence="10" type="ORF">TR74_20515</name>
</gene>
<reference evidence="9 13" key="2">
    <citation type="submission" date="2015-02" db="EMBL/GenBank/DDBJ databases">
        <title>Physiological reanalysis, assessment of diazotrophy, and genome sequences of multiple isolates of Streptomyces thermoautotrophicus.</title>
        <authorList>
            <person name="MacKellar D.C."/>
            <person name="Lieber L."/>
            <person name="Norman J."/>
            <person name="Bolger A."/>
            <person name="Tobin C."/>
            <person name="Murray J.W."/>
            <person name="Prell J."/>
        </authorList>
    </citation>
    <scope>NUCLEOTIDE SEQUENCE [LARGE SCALE GENOMIC DNA]</scope>
    <source>
        <strain evidence="9 13">UBT1</strain>
    </source>
</reference>
<dbReference type="Proteomes" id="UP000070659">
    <property type="component" value="Unassembled WGS sequence"/>
</dbReference>
<comment type="subcellular location">
    <subcellularLocation>
        <location evidence="1">Membrane</location>
        <topology evidence="1">Multi-pass membrane protein</topology>
    </subcellularLocation>
</comment>
<evidence type="ECO:0000256" key="1">
    <source>
        <dbReference type="ARBA" id="ARBA00004141"/>
    </source>
</evidence>
<evidence type="ECO:0000256" key="4">
    <source>
        <dbReference type="ARBA" id="ARBA00023136"/>
    </source>
</evidence>
<reference evidence="12" key="1">
    <citation type="submission" date="2015-02" db="EMBL/GenBank/DDBJ databases">
        <title>Physiological reanalysis, assessment of diazotrophy, and genome sequences of multiple isolates of Streptomyces thermoautotrophicus.</title>
        <authorList>
            <person name="MacKellar D.C."/>
            <person name="Lieber L."/>
            <person name="Norman J."/>
            <person name="Bolger A."/>
            <person name="Tobin C."/>
            <person name="Murray J.W."/>
            <person name="Friesen M."/>
            <person name="Prell J."/>
        </authorList>
    </citation>
    <scope>NUCLEOTIDE SEQUENCE [LARGE SCALE GENOMIC DNA]</scope>
    <source>
        <strain evidence="12">UBT1</strain>
    </source>
</reference>
<evidence type="ECO:0000259" key="7">
    <source>
        <dbReference type="Pfam" id="PF01061"/>
    </source>
</evidence>
<reference evidence="11" key="4">
    <citation type="submission" date="2015-04" db="EMBL/GenBank/DDBJ databases">
        <title>Physiological reanalysis, assessment of diazotrophy, and genome sequences of multiple isolates of Streptomyces thermoautotrophicus.</title>
        <authorList>
            <person name="MacKellar D.C."/>
            <person name="Lieber L."/>
            <person name="Norman J."/>
            <person name="Bolger A."/>
            <person name="Tobin C."/>
            <person name="Murray J.W."/>
            <person name="Chang R."/>
            <person name="Ford T."/>
            <person name="Nguyen P.Q."/>
            <person name="Woodward J."/>
            <person name="Permingeat H."/>
            <person name="Joshi N.S."/>
            <person name="Silver P.A."/>
            <person name="Usadel B."/>
            <person name="Rutherford A.W."/>
            <person name="Friesen M."/>
            <person name="Prell J."/>
        </authorList>
    </citation>
    <scope>NUCLEOTIDE SEQUENCE [LARGE SCALE GENOMIC DNA]</scope>
    <source>
        <strain evidence="11">H1</strain>
    </source>
</reference>
<dbReference type="GO" id="GO:0043190">
    <property type="term" value="C:ATP-binding cassette (ABC) transporter complex"/>
    <property type="evidence" value="ECO:0007669"/>
    <property type="project" value="InterPro"/>
</dbReference>
<dbReference type="Proteomes" id="UP000070598">
    <property type="component" value="Unassembled WGS sequence"/>
</dbReference>
<feature type="transmembrane region" description="Helical" evidence="6">
    <location>
        <begin position="114"/>
        <end position="143"/>
    </location>
</feature>
<feature type="transmembrane region" description="Helical" evidence="6">
    <location>
        <begin position="32"/>
        <end position="54"/>
    </location>
</feature>
<evidence type="ECO:0000313" key="9">
    <source>
        <dbReference type="EMBL" id="KWX04181.1"/>
    </source>
</evidence>